<dbReference type="InterPro" id="IPR008004">
    <property type="entry name" value="OCTOPUS-like"/>
</dbReference>
<feature type="compositionally biased region" description="Basic and acidic residues" evidence="1">
    <location>
        <begin position="91"/>
        <end position="101"/>
    </location>
</feature>
<feature type="region of interest" description="Disordered" evidence="1">
    <location>
        <begin position="251"/>
        <end position="328"/>
    </location>
</feature>
<reference evidence="2 3" key="1">
    <citation type="submission" date="2019-12" db="EMBL/GenBank/DDBJ databases">
        <authorList>
            <person name="Scholz U."/>
            <person name="Mascher M."/>
            <person name="Fiebig A."/>
        </authorList>
    </citation>
    <scope>NUCLEOTIDE SEQUENCE</scope>
</reference>
<dbReference type="PANTHER" id="PTHR31659">
    <property type="entry name" value="PROTEIN: UPF0503-LIKE PROTEIN, PUTATIVE (DUF740)-RELATED"/>
    <property type="match status" value="1"/>
</dbReference>
<dbReference type="Pfam" id="PF05340">
    <property type="entry name" value="DUF740"/>
    <property type="match status" value="3"/>
</dbReference>
<feature type="compositionally biased region" description="Basic and acidic residues" evidence="1">
    <location>
        <begin position="297"/>
        <end position="321"/>
    </location>
</feature>
<organism evidence="2">
    <name type="scientific">Spirodela intermedia</name>
    <name type="common">Intermediate duckweed</name>
    <dbReference type="NCBI Taxonomy" id="51605"/>
    <lineage>
        <taxon>Eukaryota</taxon>
        <taxon>Viridiplantae</taxon>
        <taxon>Streptophyta</taxon>
        <taxon>Embryophyta</taxon>
        <taxon>Tracheophyta</taxon>
        <taxon>Spermatophyta</taxon>
        <taxon>Magnoliopsida</taxon>
        <taxon>Liliopsida</taxon>
        <taxon>Araceae</taxon>
        <taxon>Lemnoideae</taxon>
        <taxon>Spirodela</taxon>
    </lineage>
</organism>
<dbReference type="AlphaFoldDB" id="A0A7I8IE39"/>
<feature type="compositionally biased region" description="Basic and acidic residues" evidence="1">
    <location>
        <begin position="251"/>
        <end position="268"/>
    </location>
</feature>
<feature type="region of interest" description="Disordered" evidence="1">
    <location>
        <begin position="39"/>
        <end position="108"/>
    </location>
</feature>
<gene>
    <name evidence="2" type="ORF">SI7747_01001691</name>
</gene>
<feature type="region of interest" description="Disordered" evidence="1">
    <location>
        <begin position="181"/>
        <end position="215"/>
    </location>
</feature>
<proteinExistence type="predicted"/>
<sequence>MKDHINLEAKSKAAPASDLKEFPGSFWLAASVFSKKLQKWRRTQRENGSKKHEGSTASKGSSAAVAAAAARSSSRSNHFFRETQSEVAEDALGRRSCETDPRLSSTMAVSPSMPTLLVGRGEGFLGRLPRQREPAGTFAAAADALRHRGRPAAALRRSDRQIPAEKCSFIPGGTAQTREYYSDSLSQRRRRSLDRSSSVRRSSVDGADDLPLKPTAGSVVRISPTAVANEYFHHHVNRFERDDDGSEALESRYDEDRLRGKDPRRDFADGAGVYGVSSTGGSTRGLEAFDGLPQRRVGLDDARKKGEAGKERREEKLERSRVVRQSPGHADGGLLRFYLTPLAGSRRSKGLGRAGARAPPIILSQGTCSGYTDPGCSLEAPHRMLVL</sequence>
<name>A0A7I8IE39_SPIIN</name>
<feature type="compositionally biased region" description="Low complexity" evidence="1">
    <location>
        <begin position="55"/>
        <end position="76"/>
    </location>
</feature>
<feature type="compositionally biased region" description="Basic and acidic residues" evidence="1">
    <location>
        <begin position="43"/>
        <end position="54"/>
    </location>
</feature>
<accession>A0A7I8IE39</accession>
<protein>
    <submittedName>
        <fullName evidence="2">Uncharacterized protein</fullName>
    </submittedName>
</protein>
<keyword evidence="3" id="KW-1185">Reference proteome</keyword>
<dbReference type="EMBL" id="LR743588">
    <property type="protein sequence ID" value="CAA2615341.1"/>
    <property type="molecule type" value="Genomic_DNA"/>
</dbReference>
<feature type="compositionally biased region" description="Low complexity" evidence="1">
    <location>
        <begin position="270"/>
        <end position="285"/>
    </location>
</feature>
<evidence type="ECO:0000256" key="1">
    <source>
        <dbReference type="SAM" id="MobiDB-lite"/>
    </source>
</evidence>
<evidence type="ECO:0000313" key="2">
    <source>
        <dbReference type="EMBL" id="CAA2615341.1"/>
    </source>
</evidence>
<dbReference type="EMBL" id="CACRZD030000001">
    <property type="protein sequence ID" value="CAA6655101.1"/>
    <property type="molecule type" value="Genomic_DNA"/>
</dbReference>
<dbReference type="Proteomes" id="UP001189122">
    <property type="component" value="Unassembled WGS sequence"/>
</dbReference>
<evidence type="ECO:0000313" key="3">
    <source>
        <dbReference type="Proteomes" id="UP001189122"/>
    </source>
</evidence>
<dbReference type="PANTHER" id="PTHR31659:SF9">
    <property type="entry name" value="PROTEIN: UPF0503-LIKE PROTEIN, PUTATIVE (DUF740)-RELATED"/>
    <property type="match status" value="1"/>
</dbReference>